<name>A0A2M4DP43_ANODA</name>
<reference evidence="2" key="1">
    <citation type="submission" date="2018-01" db="EMBL/GenBank/DDBJ databases">
        <title>An insight into the sialome of Amazonian anophelines.</title>
        <authorList>
            <person name="Ribeiro J.M."/>
            <person name="Scarpassa V."/>
            <person name="Calvo E."/>
        </authorList>
    </citation>
    <scope>NUCLEOTIDE SEQUENCE</scope>
</reference>
<dbReference type="AlphaFoldDB" id="A0A2M4DP43"/>
<proteinExistence type="predicted"/>
<dbReference type="EMBL" id="GGFL01014690">
    <property type="protein sequence ID" value="MBW78868.1"/>
    <property type="molecule type" value="Transcribed_RNA"/>
</dbReference>
<accession>A0A2M4DP43</accession>
<evidence type="ECO:0000256" key="1">
    <source>
        <dbReference type="SAM" id="SignalP"/>
    </source>
</evidence>
<protein>
    <submittedName>
        <fullName evidence="2">Putative secreted protein</fullName>
    </submittedName>
</protein>
<feature type="signal peptide" evidence="1">
    <location>
        <begin position="1"/>
        <end position="28"/>
    </location>
</feature>
<feature type="chain" id="PRO_5014617405" evidence="1">
    <location>
        <begin position="29"/>
        <end position="84"/>
    </location>
</feature>
<keyword evidence="1" id="KW-0732">Signal</keyword>
<organism evidence="2">
    <name type="scientific">Anopheles darlingi</name>
    <name type="common">Mosquito</name>
    <dbReference type="NCBI Taxonomy" id="43151"/>
    <lineage>
        <taxon>Eukaryota</taxon>
        <taxon>Metazoa</taxon>
        <taxon>Ecdysozoa</taxon>
        <taxon>Arthropoda</taxon>
        <taxon>Hexapoda</taxon>
        <taxon>Insecta</taxon>
        <taxon>Pterygota</taxon>
        <taxon>Neoptera</taxon>
        <taxon>Endopterygota</taxon>
        <taxon>Diptera</taxon>
        <taxon>Nematocera</taxon>
        <taxon>Culicoidea</taxon>
        <taxon>Culicidae</taxon>
        <taxon>Anophelinae</taxon>
        <taxon>Anopheles</taxon>
    </lineage>
</organism>
<evidence type="ECO:0000313" key="2">
    <source>
        <dbReference type="EMBL" id="MBW78868.1"/>
    </source>
</evidence>
<sequence>MGYFVQRWQNELVLFLLVVAATIDRSEQQPLQKIHHLGRCSLRWPLIPWPRVPAGLLCCLVTLRRWRWRRRGRRQGLLTCQLLV</sequence>